<reference evidence="7 8" key="1">
    <citation type="submission" date="2020-10" db="EMBL/GenBank/DDBJ databases">
        <title>Complete genome sequence of Paludibaculum fermentans P105T, a facultatively anaerobic acidobacterium capable of dissimilatory Fe(III) reduction.</title>
        <authorList>
            <person name="Dedysh S.N."/>
            <person name="Beletsky A.V."/>
            <person name="Kulichevskaya I.S."/>
            <person name="Mardanov A.V."/>
            <person name="Ravin N.V."/>
        </authorList>
    </citation>
    <scope>NUCLEOTIDE SEQUENCE [LARGE SCALE GENOMIC DNA]</scope>
    <source>
        <strain evidence="7 8">P105</strain>
    </source>
</reference>
<sequence>MIAERWAALKQLFEQAMEMDEAERLAFVDGACAGDPSMELSLLQLLAHHDAAASVLAGPVLSMKRAAEIVGSGMRTFVPGEVVAGRFRVERFLAEGGMGEVYAAADLELGGQVALKTIRPLLTRSEEILARFKQEIQLARLVTHAHVARVYDLFRHEVELDGQRRSIVFLSMELLDGGTLAERLRREGPLKHEHALVVARQLAAALDAAHAAGVVHRDFKSGNVVLARNLDGSERAVIMDFGLSAAARPLPESPLSEWDSGRMERGAMEGTPMYMAPEQVGGAPVGPAADIYSFGIVVYEMLAGQPPFQGTTSMETAWLRMTQDAPALHGVPRRWNDAVQACLTRDPAGRPASAEAVVRRMEGRFAWTAARRRAALALAAMVLIAVAVWVVRRPHQPTAEALLAADVARVKQSAQTKQGHVEAVEGFRKATELDPQWAQAWAELSYEYATAANAASLPPALATKEARRAAAEAIRLDSHSSRAYGALGWVQSLDLEEWPKAEQSFQRAVELDANDWQIHYWFGVHLRKRGRYRDAETHDRLALTLSRQKEPMVWCELAFLYWTSGRLDRMQQHLREQLVAFPNFGLTRYLNARLLKHQGRYAEAQEELDFTAKLQYPAVTVMAERASLEAFRGRPDEARRLLARLEEISRTGSVDGLLIAGVYAQLGDADQAMAWLDRAYERRDTTLLSIATSPVLKPLHGDARFVALLRRLHFDDQIMQQMGFNSSSVSGAGSQPRRGGQS</sequence>
<gene>
    <name evidence="7" type="ORF">IRI77_02395</name>
</gene>
<dbReference type="InterPro" id="IPR011990">
    <property type="entry name" value="TPR-like_helical_dom_sf"/>
</dbReference>
<dbReference type="NCBIfam" id="NF047558">
    <property type="entry name" value="TPR_END_plus"/>
    <property type="match status" value="1"/>
</dbReference>
<dbReference type="AlphaFoldDB" id="A0A7S7NT91"/>
<keyword evidence="5" id="KW-0472">Membrane</keyword>
<evidence type="ECO:0000259" key="6">
    <source>
        <dbReference type="PROSITE" id="PS50011"/>
    </source>
</evidence>
<dbReference type="PROSITE" id="PS00108">
    <property type="entry name" value="PROTEIN_KINASE_ST"/>
    <property type="match status" value="1"/>
</dbReference>
<organism evidence="7 8">
    <name type="scientific">Paludibaculum fermentans</name>
    <dbReference type="NCBI Taxonomy" id="1473598"/>
    <lineage>
        <taxon>Bacteria</taxon>
        <taxon>Pseudomonadati</taxon>
        <taxon>Acidobacteriota</taxon>
        <taxon>Terriglobia</taxon>
        <taxon>Bryobacterales</taxon>
        <taxon>Bryobacteraceae</taxon>
        <taxon>Paludibaculum</taxon>
    </lineage>
</organism>
<keyword evidence="1" id="KW-0808">Transferase</keyword>
<dbReference type="KEGG" id="pfer:IRI77_02395"/>
<dbReference type="PANTHER" id="PTHR43289:SF30">
    <property type="entry name" value="NON-SPECIFIC SERINE_THREONINE PROTEIN KINASE"/>
    <property type="match status" value="1"/>
</dbReference>
<dbReference type="RefSeq" id="WP_194450492.1">
    <property type="nucleotide sequence ID" value="NZ_CP063849.1"/>
</dbReference>
<keyword evidence="5" id="KW-0812">Transmembrane</keyword>
<dbReference type="CDD" id="cd14014">
    <property type="entry name" value="STKc_PknB_like"/>
    <property type="match status" value="1"/>
</dbReference>
<evidence type="ECO:0000256" key="1">
    <source>
        <dbReference type="ARBA" id="ARBA00022679"/>
    </source>
</evidence>
<protein>
    <submittedName>
        <fullName evidence="7">Protein kinase</fullName>
    </submittedName>
</protein>
<dbReference type="SUPFAM" id="SSF56112">
    <property type="entry name" value="Protein kinase-like (PK-like)"/>
    <property type="match status" value="1"/>
</dbReference>
<accession>A0A7S7NT91</accession>
<dbReference type="Proteomes" id="UP000593892">
    <property type="component" value="Chromosome"/>
</dbReference>
<dbReference type="SMART" id="SM00028">
    <property type="entry name" value="TPR"/>
    <property type="match status" value="3"/>
</dbReference>
<evidence type="ECO:0000313" key="8">
    <source>
        <dbReference type="Proteomes" id="UP000593892"/>
    </source>
</evidence>
<name>A0A7S7NT91_PALFE</name>
<dbReference type="InterPro" id="IPR011009">
    <property type="entry name" value="Kinase-like_dom_sf"/>
</dbReference>
<dbReference type="EMBL" id="CP063849">
    <property type="protein sequence ID" value="QOY88829.1"/>
    <property type="molecule type" value="Genomic_DNA"/>
</dbReference>
<dbReference type="Gene3D" id="1.25.40.10">
    <property type="entry name" value="Tetratricopeptide repeat domain"/>
    <property type="match status" value="3"/>
</dbReference>
<dbReference type="InterPro" id="IPR008271">
    <property type="entry name" value="Ser/Thr_kinase_AS"/>
</dbReference>
<evidence type="ECO:0000256" key="3">
    <source>
        <dbReference type="ARBA" id="ARBA00022777"/>
    </source>
</evidence>
<keyword evidence="4" id="KW-0067">ATP-binding</keyword>
<dbReference type="GO" id="GO:0005524">
    <property type="term" value="F:ATP binding"/>
    <property type="evidence" value="ECO:0007669"/>
    <property type="project" value="UniProtKB-KW"/>
</dbReference>
<dbReference type="SUPFAM" id="SSF48452">
    <property type="entry name" value="TPR-like"/>
    <property type="match status" value="2"/>
</dbReference>
<dbReference type="InterPro" id="IPR000719">
    <property type="entry name" value="Prot_kinase_dom"/>
</dbReference>
<dbReference type="GO" id="GO:0004674">
    <property type="term" value="F:protein serine/threonine kinase activity"/>
    <property type="evidence" value="ECO:0007669"/>
    <property type="project" value="TreeGrafter"/>
</dbReference>
<feature type="transmembrane region" description="Helical" evidence="5">
    <location>
        <begin position="374"/>
        <end position="391"/>
    </location>
</feature>
<evidence type="ECO:0000256" key="2">
    <source>
        <dbReference type="ARBA" id="ARBA00022741"/>
    </source>
</evidence>
<keyword evidence="5" id="KW-1133">Transmembrane helix</keyword>
<feature type="domain" description="Protein kinase" evidence="6">
    <location>
        <begin position="87"/>
        <end position="365"/>
    </location>
</feature>
<proteinExistence type="predicted"/>
<dbReference type="Pfam" id="PF13181">
    <property type="entry name" value="TPR_8"/>
    <property type="match status" value="1"/>
</dbReference>
<evidence type="ECO:0000256" key="4">
    <source>
        <dbReference type="ARBA" id="ARBA00022840"/>
    </source>
</evidence>
<dbReference type="PROSITE" id="PS50011">
    <property type="entry name" value="PROTEIN_KINASE_DOM"/>
    <property type="match status" value="1"/>
</dbReference>
<keyword evidence="8" id="KW-1185">Reference proteome</keyword>
<dbReference type="PANTHER" id="PTHR43289">
    <property type="entry name" value="MITOGEN-ACTIVATED PROTEIN KINASE KINASE KINASE 20-RELATED"/>
    <property type="match status" value="1"/>
</dbReference>
<evidence type="ECO:0000256" key="5">
    <source>
        <dbReference type="SAM" id="Phobius"/>
    </source>
</evidence>
<dbReference type="Gene3D" id="1.10.510.10">
    <property type="entry name" value="Transferase(Phosphotransferase) domain 1"/>
    <property type="match status" value="1"/>
</dbReference>
<dbReference type="Pfam" id="PF00069">
    <property type="entry name" value="Pkinase"/>
    <property type="match status" value="1"/>
</dbReference>
<dbReference type="InterPro" id="IPR019734">
    <property type="entry name" value="TPR_rpt"/>
</dbReference>
<dbReference type="Gene3D" id="3.30.200.20">
    <property type="entry name" value="Phosphorylase Kinase, domain 1"/>
    <property type="match status" value="1"/>
</dbReference>
<keyword evidence="3 7" id="KW-0418">Kinase</keyword>
<evidence type="ECO:0000313" key="7">
    <source>
        <dbReference type="EMBL" id="QOY88829.1"/>
    </source>
</evidence>
<keyword evidence="2" id="KW-0547">Nucleotide-binding</keyword>